<accession>L0H2N0</accession>
<proteinExistence type="inferred from homology"/>
<dbReference type="HOGENOM" id="CLU_084761_1_4_6"/>
<sequence length="172" mass="18201">MRGVTLIELVVTLSIVVILLTIAVPSFQNAIATNRIAALTNELSTALQLARSEAVNRGRTVTVCKSDDLSDSTPSCNTSADWEDGWVVFVDTNDNGALDSGELPLRVGQPSSGDAVVTGGTNFADYVRFRPDGSSRGSSFSNGTLSVCIVPNKRDIVINTVGRLRIEQGSCP</sequence>
<dbReference type="GO" id="GO:0005886">
    <property type="term" value="C:plasma membrane"/>
    <property type="evidence" value="ECO:0007669"/>
    <property type="project" value="UniProtKB-SubCell"/>
</dbReference>
<dbReference type="InterPro" id="IPR011759">
    <property type="entry name" value="Cyt_c_oxidase_su2_TM_dom"/>
</dbReference>
<evidence type="ECO:0000256" key="7">
    <source>
        <dbReference type="ARBA" id="ARBA00022692"/>
    </source>
</evidence>
<dbReference type="AlphaFoldDB" id="L0H2N0"/>
<organism evidence="14 15">
    <name type="scientific">Thioflavicoccus mobilis 8321</name>
    <dbReference type="NCBI Taxonomy" id="765912"/>
    <lineage>
        <taxon>Bacteria</taxon>
        <taxon>Pseudomonadati</taxon>
        <taxon>Pseudomonadota</taxon>
        <taxon>Gammaproteobacteria</taxon>
        <taxon>Chromatiales</taxon>
        <taxon>Chromatiaceae</taxon>
        <taxon>Thioflavicoccus</taxon>
    </lineage>
</organism>
<evidence type="ECO:0000256" key="8">
    <source>
        <dbReference type="ARBA" id="ARBA00022989"/>
    </source>
</evidence>
<dbReference type="PROSITE" id="PS50999">
    <property type="entry name" value="COX2_TM"/>
    <property type="match status" value="1"/>
</dbReference>
<keyword evidence="15" id="KW-1185">Reference proteome</keyword>
<dbReference type="SUPFAM" id="SSF54523">
    <property type="entry name" value="Pili subunits"/>
    <property type="match status" value="1"/>
</dbReference>
<evidence type="ECO:0000256" key="12">
    <source>
        <dbReference type="SAM" id="Phobius"/>
    </source>
</evidence>
<protein>
    <recommendedName>
        <fullName evidence="3">Type II secretion system protein H</fullName>
    </recommendedName>
    <alternativeName>
        <fullName evidence="11">General secretion pathway protein H</fullName>
    </alternativeName>
</protein>
<dbReference type="KEGG" id="tmb:Thimo_3169"/>
<evidence type="ECO:0000256" key="6">
    <source>
        <dbReference type="ARBA" id="ARBA00022519"/>
    </source>
</evidence>
<keyword evidence="7 12" id="KW-0812">Transmembrane</keyword>
<evidence type="ECO:0000313" key="14">
    <source>
        <dbReference type="EMBL" id="AGA91849.1"/>
    </source>
</evidence>
<evidence type="ECO:0000256" key="11">
    <source>
        <dbReference type="ARBA" id="ARBA00030775"/>
    </source>
</evidence>
<comment type="similarity">
    <text evidence="10">Belongs to the GSP H family.</text>
</comment>
<keyword evidence="5" id="KW-0488">Methylation</keyword>
<dbReference type="GO" id="GO:0022900">
    <property type="term" value="P:electron transport chain"/>
    <property type="evidence" value="ECO:0007669"/>
    <property type="project" value="InterPro"/>
</dbReference>
<evidence type="ECO:0000256" key="10">
    <source>
        <dbReference type="ARBA" id="ARBA00025772"/>
    </source>
</evidence>
<dbReference type="eggNOG" id="COG4970">
    <property type="taxonomic scope" value="Bacteria"/>
</dbReference>
<evidence type="ECO:0000259" key="13">
    <source>
        <dbReference type="PROSITE" id="PS50999"/>
    </source>
</evidence>
<evidence type="ECO:0000256" key="1">
    <source>
        <dbReference type="ARBA" id="ARBA00004141"/>
    </source>
</evidence>
<keyword evidence="8 12" id="KW-1133">Transmembrane helix</keyword>
<dbReference type="GO" id="GO:0015628">
    <property type="term" value="P:protein secretion by the type II secretion system"/>
    <property type="evidence" value="ECO:0007669"/>
    <property type="project" value="InterPro"/>
</dbReference>
<evidence type="ECO:0000256" key="3">
    <source>
        <dbReference type="ARBA" id="ARBA00021549"/>
    </source>
</evidence>
<dbReference type="NCBIfam" id="TIGR02532">
    <property type="entry name" value="IV_pilin_GFxxxE"/>
    <property type="match status" value="1"/>
</dbReference>
<feature type="transmembrane region" description="Helical" evidence="12">
    <location>
        <begin position="6"/>
        <end position="27"/>
    </location>
</feature>
<feature type="domain" description="Cytochrome oxidase subunit II transmembrane region profile" evidence="13">
    <location>
        <begin position="1"/>
        <end position="37"/>
    </location>
</feature>
<dbReference type="Gene3D" id="3.55.40.10">
    <property type="entry name" value="minor pseudopilin epsh domain"/>
    <property type="match status" value="1"/>
</dbReference>
<evidence type="ECO:0000256" key="2">
    <source>
        <dbReference type="ARBA" id="ARBA00004377"/>
    </source>
</evidence>
<dbReference type="GO" id="GO:0015627">
    <property type="term" value="C:type II protein secretion system complex"/>
    <property type="evidence" value="ECO:0007669"/>
    <property type="project" value="InterPro"/>
</dbReference>
<dbReference type="InterPro" id="IPR012902">
    <property type="entry name" value="N_methyl_site"/>
</dbReference>
<gene>
    <name evidence="14" type="ORF">Thimo_3169</name>
</gene>
<keyword evidence="6" id="KW-0997">Cell inner membrane</keyword>
<keyword evidence="4" id="KW-1003">Cell membrane</keyword>
<dbReference type="InterPro" id="IPR045584">
    <property type="entry name" value="Pilin-like"/>
</dbReference>
<comment type="subcellular location">
    <subcellularLocation>
        <location evidence="2">Cell inner membrane</location>
        <topology evidence="2">Single-pass membrane protein</topology>
    </subcellularLocation>
    <subcellularLocation>
        <location evidence="1">Membrane</location>
        <topology evidence="1">Multi-pass membrane protein</topology>
    </subcellularLocation>
</comment>
<dbReference type="EMBL" id="CP003051">
    <property type="protein sequence ID" value="AGA91849.1"/>
    <property type="molecule type" value="Genomic_DNA"/>
</dbReference>
<evidence type="ECO:0000313" key="15">
    <source>
        <dbReference type="Proteomes" id="UP000010816"/>
    </source>
</evidence>
<dbReference type="PROSITE" id="PS00409">
    <property type="entry name" value="PROKAR_NTER_METHYL"/>
    <property type="match status" value="1"/>
</dbReference>
<name>L0H2N0_9GAMM</name>
<dbReference type="STRING" id="765912.Thimo_3169"/>
<dbReference type="Pfam" id="PF12019">
    <property type="entry name" value="GspH"/>
    <property type="match status" value="1"/>
</dbReference>
<reference evidence="14 15" key="1">
    <citation type="submission" date="2011-09" db="EMBL/GenBank/DDBJ databases">
        <title>Complete sequence of chromosome of Thioflavicoccus mobilis 8321.</title>
        <authorList>
            <consortium name="US DOE Joint Genome Institute"/>
            <person name="Lucas S."/>
            <person name="Han J."/>
            <person name="Lapidus A."/>
            <person name="Cheng J.-F."/>
            <person name="Goodwin L."/>
            <person name="Pitluck S."/>
            <person name="Peters L."/>
            <person name="Ovchinnikova G."/>
            <person name="Lu M."/>
            <person name="Detter J.C."/>
            <person name="Han C."/>
            <person name="Tapia R."/>
            <person name="Land M."/>
            <person name="Hauser L."/>
            <person name="Kyrpides N."/>
            <person name="Ivanova N."/>
            <person name="Pagani I."/>
            <person name="Vogl K."/>
            <person name="Liu Z."/>
            <person name="Imhoff J."/>
            <person name="Thiel V."/>
            <person name="Frigaard N.-U."/>
            <person name="Bryant D."/>
            <person name="Woyke T."/>
        </authorList>
    </citation>
    <scope>NUCLEOTIDE SEQUENCE [LARGE SCALE GENOMIC DNA]</scope>
    <source>
        <strain evidence="14 15">8321</strain>
    </source>
</reference>
<evidence type="ECO:0000256" key="9">
    <source>
        <dbReference type="ARBA" id="ARBA00023136"/>
    </source>
</evidence>
<evidence type="ECO:0000256" key="4">
    <source>
        <dbReference type="ARBA" id="ARBA00022475"/>
    </source>
</evidence>
<evidence type="ECO:0000256" key="5">
    <source>
        <dbReference type="ARBA" id="ARBA00022481"/>
    </source>
</evidence>
<dbReference type="Proteomes" id="UP000010816">
    <property type="component" value="Chromosome"/>
</dbReference>
<dbReference type="InterPro" id="IPR022346">
    <property type="entry name" value="T2SS_GspH"/>
</dbReference>
<keyword evidence="9 12" id="KW-0472">Membrane</keyword>